<dbReference type="Gene3D" id="3.40.50.12710">
    <property type="match status" value="1"/>
</dbReference>
<proteinExistence type="predicted"/>
<evidence type="ECO:0008006" key="5">
    <source>
        <dbReference type="Google" id="ProtNLM"/>
    </source>
</evidence>
<dbReference type="RefSeq" id="WP_052036555.1">
    <property type="nucleotide sequence ID" value="NZ_JMIR01000033.1"/>
</dbReference>
<dbReference type="STRING" id="1157490.EL26_19480"/>
<dbReference type="EMBL" id="JMIR01000033">
    <property type="protein sequence ID" value="KEO81656.1"/>
    <property type="molecule type" value="Genomic_DNA"/>
</dbReference>
<dbReference type="PANTHER" id="PTHR12049">
    <property type="entry name" value="PROTEIN ARGININE METHYLTRANSFERASE NDUFAF7, MITOCHONDRIAL"/>
    <property type="match status" value="1"/>
</dbReference>
<dbReference type="InterPro" id="IPR038375">
    <property type="entry name" value="NDUFAF7_sf"/>
</dbReference>
<evidence type="ECO:0000313" key="3">
    <source>
        <dbReference type="EMBL" id="KEO81656.1"/>
    </source>
</evidence>
<dbReference type="eggNOG" id="COG1565">
    <property type="taxonomic scope" value="Bacteria"/>
</dbReference>
<dbReference type="Pfam" id="PF02636">
    <property type="entry name" value="Methyltransf_28"/>
    <property type="match status" value="1"/>
</dbReference>
<dbReference type="GO" id="GO:0032259">
    <property type="term" value="P:methylation"/>
    <property type="evidence" value="ECO:0007669"/>
    <property type="project" value="UniProtKB-KW"/>
</dbReference>
<evidence type="ECO:0000256" key="2">
    <source>
        <dbReference type="ARBA" id="ARBA00022679"/>
    </source>
</evidence>
<evidence type="ECO:0000256" key="1">
    <source>
        <dbReference type="ARBA" id="ARBA00022603"/>
    </source>
</evidence>
<name>A0A074LHH1_9BACL</name>
<dbReference type="GO" id="GO:0035243">
    <property type="term" value="F:protein-arginine omega-N symmetric methyltransferase activity"/>
    <property type="evidence" value="ECO:0007669"/>
    <property type="project" value="TreeGrafter"/>
</dbReference>
<dbReference type="InterPro" id="IPR003788">
    <property type="entry name" value="NDUFAF7"/>
</dbReference>
<reference evidence="3 4" key="1">
    <citation type="journal article" date="2013" name="Int. J. Syst. Evol. Microbiol.">
        <title>Tumebacillus flagellatus sp. nov., an alpha-amylase/pullulanase-producing bacterium isolated from cassava wastewater.</title>
        <authorList>
            <person name="Wang Q."/>
            <person name="Xie N."/>
            <person name="Qin Y."/>
            <person name="Shen N."/>
            <person name="Zhu J."/>
            <person name="Mi H."/>
            <person name="Huang R."/>
        </authorList>
    </citation>
    <scope>NUCLEOTIDE SEQUENCE [LARGE SCALE GENOMIC DNA]</scope>
    <source>
        <strain evidence="3 4">GST4</strain>
    </source>
</reference>
<dbReference type="InterPro" id="IPR029063">
    <property type="entry name" value="SAM-dependent_MTases_sf"/>
</dbReference>
<accession>A0A074LHH1</accession>
<protein>
    <recommendedName>
        <fullName evidence="5">SAM-dependent methyltransferase</fullName>
    </recommendedName>
</protein>
<keyword evidence="2" id="KW-0808">Transferase</keyword>
<dbReference type="OrthoDB" id="9794208at2"/>
<keyword evidence="1" id="KW-0489">Methyltransferase</keyword>
<evidence type="ECO:0000313" key="4">
    <source>
        <dbReference type="Proteomes" id="UP000027931"/>
    </source>
</evidence>
<dbReference type="SUPFAM" id="SSF53335">
    <property type="entry name" value="S-adenosyl-L-methionine-dependent methyltransferases"/>
    <property type="match status" value="1"/>
</dbReference>
<dbReference type="Proteomes" id="UP000027931">
    <property type="component" value="Unassembled WGS sequence"/>
</dbReference>
<organism evidence="3 4">
    <name type="scientific">Tumebacillus flagellatus</name>
    <dbReference type="NCBI Taxonomy" id="1157490"/>
    <lineage>
        <taxon>Bacteria</taxon>
        <taxon>Bacillati</taxon>
        <taxon>Bacillota</taxon>
        <taxon>Bacilli</taxon>
        <taxon>Bacillales</taxon>
        <taxon>Alicyclobacillaceae</taxon>
        <taxon>Tumebacillus</taxon>
    </lineage>
</organism>
<comment type="caution">
    <text evidence="3">The sequence shown here is derived from an EMBL/GenBank/DDBJ whole genome shotgun (WGS) entry which is preliminary data.</text>
</comment>
<gene>
    <name evidence="3" type="ORF">EL26_19480</name>
</gene>
<dbReference type="PANTHER" id="PTHR12049:SF7">
    <property type="entry name" value="PROTEIN ARGININE METHYLTRANSFERASE NDUFAF7, MITOCHONDRIAL"/>
    <property type="match status" value="1"/>
</dbReference>
<dbReference type="AlphaFoldDB" id="A0A074LHH1"/>
<sequence>MNQVVVDALHKQLAEAGKLTFAEFMATALYHPTAGYYNRAEMTIGEGGDFYTSPMVHPIFGACIARQVHQFWVALGKPSPFLVLEMGAGVGQLAVDLLQTVREANQEFWAALTYGIVEQGAQLRERQRERLEARDLLKKVNWYDSLDEVPGAGELVGVVLTNELFDALPVHRLGKSGDGYVEYYVAADGERFVEAEGPLSDPALVELVDEATRAQFADGERFAVCPAAVDVIRAMGNLLLRGFVLTIDYGDLAPDVHFQHKRADGVRGFYYQKLTEPLERPGEQDLTADVDFSLLVRSGESVGLTEVGFTTQMNLLGGNGILQKAHELRNKRFDLMADAEMHRMLTLFLPQSLGDVFKVLIQAKGIQTAGLAERLNALRFKLEE</sequence>
<keyword evidence="4" id="KW-1185">Reference proteome</keyword>